<dbReference type="SUPFAM" id="SSF52540">
    <property type="entry name" value="P-loop containing nucleoside triphosphate hydrolases"/>
    <property type="match status" value="1"/>
</dbReference>
<dbReference type="InterPro" id="IPR014555">
    <property type="entry name" value="RecF-like"/>
</dbReference>
<evidence type="ECO:0000259" key="1">
    <source>
        <dbReference type="Pfam" id="PF13304"/>
    </source>
</evidence>
<keyword evidence="3" id="KW-1185">Reference proteome</keyword>
<protein>
    <submittedName>
        <fullName evidence="2">ATPase</fullName>
    </submittedName>
</protein>
<dbReference type="Pfam" id="PF13304">
    <property type="entry name" value="AAA_21"/>
    <property type="match status" value="1"/>
</dbReference>
<dbReference type="InterPro" id="IPR027417">
    <property type="entry name" value="P-loop_NTPase"/>
</dbReference>
<dbReference type="GO" id="GO:0016887">
    <property type="term" value="F:ATP hydrolysis activity"/>
    <property type="evidence" value="ECO:0007669"/>
    <property type="project" value="InterPro"/>
</dbReference>
<dbReference type="Gene3D" id="3.40.50.300">
    <property type="entry name" value="P-loop containing nucleotide triphosphate hydrolases"/>
    <property type="match status" value="1"/>
</dbReference>
<dbReference type="PIRSF" id="PIRSF029347">
    <property type="entry name" value="RecF"/>
    <property type="match status" value="1"/>
</dbReference>
<sequence length="419" mass="48032">MHTPDHPSHPHPPRIEYLKVKNYRALHDLELKDLQPFTVFLGPNGSGKSTIFDVFAFLSECFTIGLRRAWDKRGRFKELRTRGSEGDIVIELKYREQPDDPLITYHIAIGEDAKGPYVAEEWLQWRRKRSGKPFKFLDFRSGSGEVITGERPDEKDERRQETLDSPEYLAVNTLGQLAKHPRVSALRRFITDWYLSYLSADAMRGLPEAGPQEHLSSIGDNLPNVIQYLKEQHPGTLNTILSALSERIPRLEKVDAVLLADGRLLIQIKDAPFEQPVLAKFASDGTIKMLAYLTMLNDPEPPRLIGIEEPENQLHPRHLTVLAEEFRAASTRTQVLVTTHSPIFVNALAPEEVWILYRNVQGYTQARRASDVRGIREFVEEGAKLGDLWMEEYFPFDDPERLQSRLKHAEQAEQAKYTT</sequence>
<proteinExistence type="predicted"/>
<dbReference type="PATRIC" id="fig|28892.9.peg.1804"/>
<dbReference type="InterPro" id="IPR003959">
    <property type="entry name" value="ATPase_AAA_core"/>
</dbReference>
<dbReference type="HOGENOM" id="CLU_035814_0_0_2"/>
<dbReference type="GO" id="GO:0005524">
    <property type="term" value="F:ATP binding"/>
    <property type="evidence" value="ECO:0007669"/>
    <property type="project" value="InterPro"/>
</dbReference>
<name>J0SAA9_9EURY</name>
<gene>
    <name evidence="2" type="ORF">Metli_1666</name>
</gene>
<dbReference type="PANTHER" id="PTHR40396">
    <property type="entry name" value="ATPASE-LIKE PROTEIN"/>
    <property type="match status" value="1"/>
</dbReference>
<organism evidence="2 3">
    <name type="scientific">Methanofollis liminatans DSM 4140</name>
    <dbReference type="NCBI Taxonomy" id="28892"/>
    <lineage>
        <taxon>Archaea</taxon>
        <taxon>Methanobacteriati</taxon>
        <taxon>Methanobacteriota</taxon>
        <taxon>Stenosarchaea group</taxon>
        <taxon>Methanomicrobia</taxon>
        <taxon>Methanomicrobiales</taxon>
        <taxon>Methanomicrobiaceae</taxon>
        <taxon>Methanofollis</taxon>
    </lineage>
</organism>
<dbReference type="AlphaFoldDB" id="J0SAA9"/>
<evidence type="ECO:0000313" key="3">
    <source>
        <dbReference type="Proteomes" id="UP000005095"/>
    </source>
</evidence>
<dbReference type="STRING" id="28892.Metli_1666"/>
<dbReference type="EMBL" id="CM001555">
    <property type="protein sequence ID" value="EJG07614.1"/>
    <property type="molecule type" value="Genomic_DNA"/>
</dbReference>
<dbReference type="OrthoDB" id="25344at2157"/>
<accession>J0SAA9</accession>
<dbReference type="RefSeq" id="WP_004039372.1">
    <property type="nucleotide sequence ID" value="NZ_CM001555.1"/>
</dbReference>
<dbReference type="PANTHER" id="PTHR40396:SF1">
    <property type="entry name" value="ATPASE AAA-TYPE CORE DOMAIN-CONTAINING PROTEIN"/>
    <property type="match status" value="1"/>
</dbReference>
<dbReference type="Proteomes" id="UP000005095">
    <property type="component" value="Chromosome"/>
</dbReference>
<evidence type="ECO:0000313" key="2">
    <source>
        <dbReference type="EMBL" id="EJG07614.1"/>
    </source>
</evidence>
<feature type="domain" description="ATPase AAA-type core" evidence="1">
    <location>
        <begin position="37"/>
        <end position="345"/>
    </location>
</feature>
<reference evidence="2 3" key="1">
    <citation type="submission" date="2011-08" db="EMBL/GenBank/DDBJ databases">
        <title>The complete genome of Methanofollis liminatans DSM 4140.</title>
        <authorList>
            <consortium name="US DOE Joint Genome Institute (JGI-PGF)"/>
            <person name="Lucas S."/>
            <person name="Han J."/>
            <person name="Lapidus A."/>
            <person name="Bruce D."/>
            <person name="Goodwin L."/>
            <person name="Pitluck S."/>
            <person name="Peters L."/>
            <person name="Kyrpides N."/>
            <person name="Mavromatis K."/>
            <person name="Ivanova N."/>
            <person name="Mikhailova N."/>
            <person name="Lu M."/>
            <person name="Detter J.C."/>
            <person name="Tapia R."/>
            <person name="Han C."/>
            <person name="Land M."/>
            <person name="Hauser L."/>
            <person name="Markowitz V."/>
            <person name="Cheng J.-F."/>
            <person name="Hugenholtz P."/>
            <person name="Woyke T."/>
            <person name="Wu D."/>
            <person name="Spring S."/>
            <person name="Schuler E."/>
            <person name="Brambilla E."/>
            <person name="Klenk H.-P."/>
            <person name="Eisen J.A."/>
        </authorList>
    </citation>
    <scope>NUCLEOTIDE SEQUENCE [LARGE SCALE GENOMIC DNA]</scope>
    <source>
        <strain evidence="2 3">DSM 4140</strain>
    </source>
</reference>